<feature type="transmembrane region" description="Helical" evidence="1">
    <location>
        <begin position="12"/>
        <end position="36"/>
    </location>
</feature>
<dbReference type="RefSeq" id="WP_274325896.1">
    <property type="nucleotide sequence ID" value="NZ_CP118158.1"/>
</dbReference>
<keyword evidence="3" id="KW-1185">Reference proteome</keyword>
<keyword evidence="1" id="KW-1133">Transmembrane helix</keyword>
<dbReference type="AlphaFoldDB" id="A0ABD5Y399"/>
<protein>
    <submittedName>
        <fullName evidence="2">DUF4330 family protein</fullName>
    </submittedName>
</protein>
<evidence type="ECO:0000313" key="3">
    <source>
        <dbReference type="Proteomes" id="UP001596432"/>
    </source>
</evidence>
<dbReference type="InterPro" id="IPR025480">
    <property type="entry name" value="DUF4330"/>
</dbReference>
<dbReference type="Pfam" id="PF14221">
    <property type="entry name" value="DUF4330"/>
    <property type="match status" value="2"/>
</dbReference>
<dbReference type="EMBL" id="JBHTAS010000001">
    <property type="protein sequence ID" value="MFC7140338.1"/>
    <property type="molecule type" value="Genomic_DNA"/>
</dbReference>
<organism evidence="2 3">
    <name type="scientific">Halosimplex aquaticum</name>
    <dbReference type="NCBI Taxonomy" id="3026162"/>
    <lineage>
        <taxon>Archaea</taxon>
        <taxon>Methanobacteriati</taxon>
        <taxon>Methanobacteriota</taxon>
        <taxon>Stenosarchaea group</taxon>
        <taxon>Halobacteria</taxon>
        <taxon>Halobacteriales</taxon>
        <taxon>Haloarculaceae</taxon>
        <taxon>Halosimplex</taxon>
    </lineage>
</organism>
<reference evidence="2 3" key="1">
    <citation type="journal article" date="2019" name="Int. J. Syst. Evol. Microbiol.">
        <title>The Global Catalogue of Microorganisms (GCM) 10K type strain sequencing project: providing services to taxonomists for standard genome sequencing and annotation.</title>
        <authorList>
            <consortium name="The Broad Institute Genomics Platform"/>
            <consortium name="The Broad Institute Genome Sequencing Center for Infectious Disease"/>
            <person name="Wu L."/>
            <person name="Ma J."/>
        </authorList>
    </citation>
    <scope>NUCLEOTIDE SEQUENCE [LARGE SCALE GENOMIC DNA]</scope>
    <source>
        <strain evidence="2 3">XZYJT29</strain>
    </source>
</reference>
<dbReference type="Proteomes" id="UP001596432">
    <property type="component" value="Unassembled WGS sequence"/>
</dbReference>
<keyword evidence="1" id="KW-0472">Membrane</keyword>
<evidence type="ECO:0000313" key="2">
    <source>
        <dbReference type="EMBL" id="MFC7140338.1"/>
    </source>
</evidence>
<comment type="caution">
    <text evidence="2">The sequence shown here is derived from an EMBL/GenBank/DDBJ whole genome shotgun (WGS) entry which is preliminary data.</text>
</comment>
<proteinExistence type="predicted"/>
<name>A0ABD5Y399_9EURY</name>
<evidence type="ECO:0000256" key="1">
    <source>
        <dbReference type="SAM" id="Phobius"/>
    </source>
</evidence>
<keyword evidence="1" id="KW-0812">Transmembrane</keyword>
<accession>A0ABD5Y399</accession>
<sequence>MAIIDEDGRIFGTINVVDALAVLLVLAVAAAGIALVTGSDPGEEGTRHVTLDLGSQPEYVLEQLDAGDTASLENEPGNMTITDTYFTPGESDPQALARVEVEGTETENAFTYGGQPLRLGRTLRFETDEYVVNGTIQGVGNRTDLPTQDRTVILRGTVPNDVAHDAEAGTRTRIANQTVASITDVAVYDANRSGQRSLFLSVDLRAYGNGGSAEFANTRIESGQELVLPVAGYQFTGEIERTGGNLTRTSEDVLVTNVVDESVARQIEKGDEYRVAGGSIAAVESVAAYGTDDPDRNRVYVGLSVQALTLGDRPQFGSNRTIREGTWLPFRTDSYEFRGQIVRTGTATQPGEAAERTVKLEMQNVTPTKANSVEVGMTETAAGRTVARVTNVSVEPASVTLESESGNIYEREHPVNKDVTLTVQLRVREVDTGVRFKGQTMQEGNTLVLDLGTTTIKAEVVDLDAE</sequence>
<gene>
    <name evidence="2" type="ORF">ACFQMA_10930</name>
</gene>
<dbReference type="GeneID" id="78820626"/>